<evidence type="ECO:0000256" key="9">
    <source>
        <dbReference type="ARBA" id="ARBA00023235"/>
    </source>
</evidence>
<accession>A0A0W8F7E2</accession>
<evidence type="ECO:0000256" key="4">
    <source>
        <dbReference type="ARBA" id="ARBA00022643"/>
    </source>
</evidence>
<evidence type="ECO:0000256" key="2">
    <source>
        <dbReference type="ARBA" id="ARBA00022490"/>
    </source>
</evidence>
<dbReference type="CDD" id="cd02811">
    <property type="entry name" value="IDI-2_FMN"/>
    <property type="match status" value="1"/>
</dbReference>
<dbReference type="Pfam" id="PF01070">
    <property type="entry name" value="FMN_dh"/>
    <property type="match status" value="2"/>
</dbReference>
<keyword evidence="7" id="KW-0521">NADP</keyword>
<organism evidence="12">
    <name type="scientific">hydrocarbon metagenome</name>
    <dbReference type="NCBI Taxonomy" id="938273"/>
    <lineage>
        <taxon>unclassified sequences</taxon>
        <taxon>metagenomes</taxon>
        <taxon>ecological metagenomes</taxon>
    </lineage>
</organism>
<dbReference type="GO" id="GO:0004452">
    <property type="term" value="F:isopentenyl-diphosphate delta-isomerase activity"/>
    <property type="evidence" value="ECO:0007669"/>
    <property type="project" value="UniProtKB-EC"/>
</dbReference>
<feature type="domain" description="FMN-dependent dehydrogenase" evidence="11">
    <location>
        <begin position="27"/>
        <end position="99"/>
    </location>
</feature>
<evidence type="ECO:0000256" key="7">
    <source>
        <dbReference type="ARBA" id="ARBA00022857"/>
    </source>
</evidence>
<dbReference type="InterPro" id="IPR011179">
    <property type="entry name" value="IPdP_isomerase"/>
</dbReference>
<dbReference type="InterPro" id="IPR000262">
    <property type="entry name" value="FMN-dep_DH"/>
</dbReference>
<dbReference type="GO" id="GO:0008299">
    <property type="term" value="P:isoprenoid biosynthetic process"/>
    <property type="evidence" value="ECO:0007669"/>
    <property type="project" value="UniProtKB-KW"/>
</dbReference>
<keyword evidence="3" id="KW-0285">Flavoprotein</keyword>
<dbReference type="PANTHER" id="PTHR43665">
    <property type="entry name" value="ISOPENTENYL-DIPHOSPHATE DELTA-ISOMERASE"/>
    <property type="match status" value="1"/>
</dbReference>
<keyword evidence="8" id="KW-0414">Isoprene biosynthesis</keyword>
<dbReference type="SUPFAM" id="SSF51395">
    <property type="entry name" value="FMN-linked oxidoreductases"/>
    <property type="match status" value="1"/>
</dbReference>
<proteinExistence type="inferred from homology"/>
<comment type="subunit">
    <text evidence="10">Homooctamer. Dimer of tetramers.</text>
</comment>
<dbReference type="PIRSF" id="PIRSF003314">
    <property type="entry name" value="IPP_isomerase"/>
    <property type="match status" value="1"/>
</dbReference>
<dbReference type="GO" id="GO:0046872">
    <property type="term" value="F:metal ion binding"/>
    <property type="evidence" value="ECO:0007669"/>
    <property type="project" value="UniProtKB-KW"/>
</dbReference>
<keyword evidence="2" id="KW-0963">Cytoplasm</keyword>
<keyword evidence="4" id="KW-0288">FMN</keyword>
<evidence type="ECO:0000256" key="1">
    <source>
        <dbReference type="ARBA" id="ARBA00001917"/>
    </source>
</evidence>
<name>A0A0W8F7E2_9ZZZZ</name>
<gene>
    <name evidence="12" type="ORF">ASZ90_013544</name>
</gene>
<dbReference type="EMBL" id="LNQE01001480">
    <property type="protein sequence ID" value="KUG16806.1"/>
    <property type="molecule type" value="Genomic_DNA"/>
</dbReference>
<evidence type="ECO:0000256" key="3">
    <source>
        <dbReference type="ARBA" id="ARBA00022630"/>
    </source>
</evidence>
<evidence type="ECO:0000256" key="6">
    <source>
        <dbReference type="ARBA" id="ARBA00022842"/>
    </source>
</evidence>
<comment type="cofactor">
    <cofactor evidence="1">
        <name>FMN</name>
        <dbReference type="ChEBI" id="CHEBI:58210"/>
    </cofactor>
</comment>
<keyword evidence="5" id="KW-0479">Metal-binding</keyword>
<evidence type="ECO:0000256" key="8">
    <source>
        <dbReference type="ARBA" id="ARBA00023229"/>
    </source>
</evidence>
<comment type="caution">
    <text evidence="12">The sequence shown here is derived from an EMBL/GenBank/DDBJ whole genome shotgun (WGS) entry which is preliminary data.</text>
</comment>
<dbReference type="Gene3D" id="3.20.20.70">
    <property type="entry name" value="Aldolase class I"/>
    <property type="match status" value="1"/>
</dbReference>
<evidence type="ECO:0000259" key="11">
    <source>
        <dbReference type="Pfam" id="PF01070"/>
    </source>
</evidence>
<reference evidence="12" key="1">
    <citation type="journal article" date="2015" name="Proc. Natl. Acad. Sci. U.S.A.">
        <title>Networks of energetic and metabolic interactions define dynamics in microbial communities.</title>
        <authorList>
            <person name="Embree M."/>
            <person name="Liu J.K."/>
            <person name="Al-Bassam M.M."/>
            <person name="Zengler K."/>
        </authorList>
    </citation>
    <scope>NUCLEOTIDE SEQUENCE</scope>
</reference>
<sequence length="365" mass="38580">MTTSSRKLDHIRICLDNPVESEGVVARSFDDLVLVHKALPEIDEADIDTSCRFLGRKLSAPLMISAMTGGHPSVKEINVNLALAASELGIAMGVGSQRAALEEESLKDTFSAVRDAAPDIPIIGNIGAVQLKRSGPGILDQLAEMIDADAIAVHLNFLQESIQPEGDRDASGVVKVLGEAANGSVPIIVKETGAGISRETAASLADVGVKMIDVSGQGGLSWAGVETYRAAEIGDCDLEEMGRLFWSWGIPTPVSIVECRSIGLDVISSGGIRSGLDVAKSLSLGASLAGTALPMLKPATKDAKAVVRAMSPYLRALRICMFLTGCRRAGELKGVPLVVLGRTREWLGARGYDLNEFSAYRELTK</sequence>
<dbReference type="HAMAP" id="MF_00354">
    <property type="entry name" value="Idi_2"/>
    <property type="match status" value="1"/>
</dbReference>
<evidence type="ECO:0000256" key="5">
    <source>
        <dbReference type="ARBA" id="ARBA00022723"/>
    </source>
</evidence>
<dbReference type="InterPro" id="IPR013785">
    <property type="entry name" value="Aldolase_TIM"/>
</dbReference>
<dbReference type="GO" id="GO:0010181">
    <property type="term" value="F:FMN binding"/>
    <property type="evidence" value="ECO:0007669"/>
    <property type="project" value="InterPro"/>
</dbReference>
<dbReference type="EC" id="5.3.3.2" evidence="12"/>
<feature type="domain" description="FMN-dependent dehydrogenase" evidence="11">
    <location>
        <begin position="184"/>
        <end position="333"/>
    </location>
</feature>
<evidence type="ECO:0000256" key="10">
    <source>
        <dbReference type="ARBA" id="ARBA00025810"/>
    </source>
</evidence>
<evidence type="ECO:0000313" key="12">
    <source>
        <dbReference type="EMBL" id="KUG16806.1"/>
    </source>
</evidence>
<dbReference type="AlphaFoldDB" id="A0A0W8F7E2"/>
<dbReference type="GO" id="GO:0016491">
    <property type="term" value="F:oxidoreductase activity"/>
    <property type="evidence" value="ECO:0007669"/>
    <property type="project" value="InterPro"/>
</dbReference>
<keyword evidence="6" id="KW-0460">Magnesium</keyword>
<protein>
    <submittedName>
        <fullName evidence="12">Isopentenyl-diphosphate delta-isomerase, fmn-dependent</fullName>
        <ecNumber evidence="12">5.3.3.2</ecNumber>
    </submittedName>
</protein>
<dbReference type="NCBIfam" id="TIGR02151">
    <property type="entry name" value="IPP_isom_2"/>
    <property type="match status" value="1"/>
</dbReference>
<dbReference type="PANTHER" id="PTHR43665:SF1">
    <property type="entry name" value="ISOPENTENYL-DIPHOSPHATE DELTA-ISOMERASE"/>
    <property type="match status" value="1"/>
</dbReference>
<keyword evidence="9 12" id="KW-0413">Isomerase</keyword>